<accession>A0AAD7B5G2</accession>
<comment type="caution">
    <text evidence="1">The sequence shown here is derived from an EMBL/GenBank/DDBJ whole genome shotgun (WGS) entry which is preliminary data.</text>
</comment>
<proteinExistence type="predicted"/>
<dbReference type="AlphaFoldDB" id="A0AAD7B5G2"/>
<reference evidence="1" key="1">
    <citation type="submission" date="2023-03" db="EMBL/GenBank/DDBJ databases">
        <title>Massive genome expansion in bonnet fungi (Mycena s.s.) driven by repeated elements and novel gene families across ecological guilds.</title>
        <authorList>
            <consortium name="Lawrence Berkeley National Laboratory"/>
            <person name="Harder C.B."/>
            <person name="Miyauchi S."/>
            <person name="Viragh M."/>
            <person name="Kuo A."/>
            <person name="Thoen E."/>
            <person name="Andreopoulos B."/>
            <person name="Lu D."/>
            <person name="Skrede I."/>
            <person name="Drula E."/>
            <person name="Henrissat B."/>
            <person name="Morin E."/>
            <person name="Kohler A."/>
            <person name="Barry K."/>
            <person name="LaButti K."/>
            <person name="Morin E."/>
            <person name="Salamov A."/>
            <person name="Lipzen A."/>
            <person name="Mereny Z."/>
            <person name="Hegedus B."/>
            <person name="Baldrian P."/>
            <person name="Stursova M."/>
            <person name="Weitz H."/>
            <person name="Taylor A."/>
            <person name="Grigoriev I.V."/>
            <person name="Nagy L.G."/>
            <person name="Martin F."/>
            <person name="Kauserud H."/>
        </authorList>
    </citation>
    <scope>NUCLEOTIDE SEQUENCE</scope>
    <source>
        <strain evidence="1">9284</strain>
    </source>
</reference>
<evidence type="ECO:0000313" key="1">
    <source>
        <dbReference type="EMBL" id="KAJ7610201.1"/>
    </source>
</evidence>
<name>A0AAD7B5G2_9AGAR</name>
<dbReference type="Gene3D" id="3.80.10.10">
    <property type="entry name" value="Ribonuclease Inhibitor"/>
    <property type="match status" value="1"/>
</dbReference>
<dbReference type="EMBL" id="JARKIF010000036">
    <property type="protein sequence ID" value="KAJ7610201.1"/>
    <property type="molecule type" value="Genomic_DNA"/>
</dbReference>
<organism evidence="1 2">
    <name type="scientific">Roridomyces roridus</name>
    <dbReference type="NCBI Taxonomy" id="1738132"/>
    <lineage>
        <taxon>Eukaryota</taxon>
        <taxon>Fungi</taxon>
        <taxon>Dikarya</taxon>
        <taxon>Basidiomycota</taxon>
        <taxon>Agaricomycotina</taxon>
        <taxon>Agaricomycetes</taxon>
        <taxon>Agaricomycetidae</taxon>
        <taxon>Agaricales</taxon>
        <taxon>Marasmiineae</taxon>
        <taxon>Mycenaceae</taxon>
        <taxon>Roridomyces</taxon>
    </lineage>
</organism>
<dbReference type="InterPro" id="IPR032675">
    <property type="entry name" value="LRR_dom_sf"/>
</dbReference>
<protein>
    <recommendedName>
        <fullName evidence="3">F-box domain-containing protein</fullName>
    </recommendedName>
</protein>
<evidence type="ECO:0000313" key="2">
    <source>
        <dbReference type="Proteomes" id="UP001221142"/>
    </source>
</evidence>
<sequence>MNPQMSDSVSFDSDAAASPRLPLELCDLVTENLDLNEKSNSLRCSLVCRVWLPLARVHLRSVLYTATSVNRLQRSLAYHSNTLFSIIRHLELSYVDTLLPSLDSFTRLHSLILTYMEATKLPALPSLRHLELDTVHFDSYPTFLRFMSGSPQLESLVLGQISWTDDGQGCGLPVLRLKRMEMRFGAFRFDHRFLSALRTITLGLNWGPLHSSLDLVATYLRDLGPELETLHFDDATSNLDFSANVNLRQLFIPRAVYLKEDIGDISVSPILPALLSNIAKHTRLQALHLQYMVSKMRLDTRRWLPPSRLTELLATDQFASLCTIRLVSTSTRLEHVQHEAMLRASFSDNRVSYDF</sequence>
<dbReference type="SUPFAM" id="SSF52047">
    <property type="entry name" value="RNI-like"/>
    <property type="match status" value="1"/>
</dbReference>
<dbReference type="Proteomes" id="UP001221142">
    <property type="component" value="Unassembled WGS sequence"/>
</dbReference>
<gene>
    <name evidence="1" type="ORF">FB45DRAFT_876007</name>
</gene>
<evidence type="ECO:0008006" key="3">
    <source>
        <dbReference type="Google" id="ProtNLM"/>
    </source>
</evidence>
<keyword evidence="2" id="KW-1185">Reference proteome</keyword>